<evidence type="ECO:0000313" key="1">
    <source>
        <dbReference type="EMBL" id="RXZ66357.1"/>
    </source>
</evidence>
<dbReference type="InterPro" id="IPR010342">
    <property type="entry name" value="DUF938"/>
</dbReference>
<dbReference type="Gene3D" id="3.40.50.150">
    <property type="entry name" value="Vaccinia Virus protein VP39"/>
    <property type="match status" value="1"/>
</dbReference>
<protein>
    <submittedName>
        <fullName evidence="1">DUF938 domain-containing protein</fullName>
    </submittedName>
</protein>
<dbReference type="SUPFAM" id="SSF53335">
    <property type="entry name" value="S-adenosyl-L-methionine-dependent methyltransferases"/>
    <property type="match status" value="1"/>
</dbReference>
<keyword evidence="2" id="KW-1185">Reference proteome</keyword>
<dbReference type="EMBL" id="SDPV01000001">
    <property type="protein sequence ID" value="RXZ66357.1"/>
    <property type="molecule type" value="Genomic_DNA"/>
</dbReference>
<gene>
    <name evidence="1" type="ORF">ETX26_06595</name>
</gene>
<dbReference type="OrthoDB" id="5525831at2"/>
<dbReference type="AlphaFoldDB" id="A0A4Q2KPC3"/>
<comment type="caution">
    <text evidence="1">The sequence shown here is derived from an EMBL/GenBank/DDBJ whole genome shotgun (WGS) entry which is preliminary data.</text>
</comment>
<dbReference type="Proteomes" id="UP000293623">
    <property type="component" value="Unassembled WGS sequence"/>
</dbReference>
<dbReference type="Pfam" id="PF06080">
    <property type="entry name" value="DUF938"/>
    <property type="match status" value="1"/>
</dbReference>
<dbReference type="RefSeq" id="WP_129524185.1">
    <property type="nucleotide sequence ID" value="NZ_SDPV01000001.1"/>
</dbReference>
<dbReference type="PANTHER" id="PTHR20974">
    <property type="entry name" value="UPF0585 PROTEIN CG18661"/>
    <property type="match status" value="1"/>
</dbReference>
<accession>A0A4Q2KPC3</accession>
<evidence type="ECO:0000313" key="2">
    <source>
        <dbReference type="Proteomes" id="UP000293623"/>
    </source>
</evidence>
<sequence>MKRHAPATTRNSGPIAAVFEAELPACGTVLEIASGSGEHAVFFARRFPNLSWQPSDLQSDALASIAAWRAEENVENLLAPIPLDASAAAWPIEHADALVCINMVHISPWAATEGLFAGAAVILPKGAPLIAYGPFIEPEVETAESNLAFGASLRARDPAWGLRNRTELDALAYSTGFVRSARYPMPANNVTLVYRRS</sequence>
<dbReference type="InterPro" id="IPR029063">
    <property type="entry name" value="SAM-dependent_MTases_sf"/>
</dbReference>
<dbReference type="PANTHER" id="PTHR20974:SF0">
    <property type="entry name" value="UPF0585 PROTEIN CG18661"/>
    <property type="match status" value="1"/>
</dbReference>
<reference evidence="1 2" key="1">
    <citation type="submission" date="2019-01" db="EMBL/GenBank/DDBJ databases">
        <title>Altererythrobacter rhizovicinus sp. nov., isolated from the rhizosphere soil of Haloxylon ammodendron.</title>
        <authorList>
            <person name="Li H.-P."/>
            <person name="Gou J.-Y."/>
            <person name="Yao D."/>
            <person name="Han Q.-Q."/>
            <person name="Shao K.-Z."/>
            <person name="Zhao Q."/>
            <person name="Zhang J.-L."/>
        </authorList>
    </citation>
    <scope>NUCLEOTIDE SEQUENCE [LARGE SCALE GENOMIC DNA]</scope>
    <source>
        <strain evidence="1 2">AY-3R</strain>
    </source>
</reference>
<proteinExistence type="predicted"/>
<organism evidence="1 2">
    <name type="scientific">Pelagerythrobacter rhizovicinus</name>
    <dbReference type="NCBI Taxonomy" id="2268576"/>
    <lineage>
        <taxon>Bacteria</taxon>
        <taxon>Pseudomonadati</taxon>
        <taxon>Pseudomonadota</taxon>
        <taxon>Alphaproteobacteria</taxon>
        <taxon>Sphingomonadales</taxon>
        <taxon>Erythrobacteraceae</taxon>
        <taxon>Pelagerythrobacter</taxon>
    </lineage>
</organism>
<name>A0A4Q2KPC3_9SPHN</name>